<comment type="similarity">
    <text evidence="2 6">Belongs to the QNG1 protein family.</text>
</comment>
<dbReference type="PANTHER" id="PTHR21314:SF0">
    <property type="entry name" value="QUEUOSINE 5'-PHOSPHATE N-GLYCOSYLASE_HYDROLASE"/>
    <property type="match status" value="1"/>
</dbReference>
<keyword evidence="1 6" id="KW-0378">Hydrolase</keyword>
<dbReference type="Proteomes" id="UP000094385">
    <property type="component" value="Unassembled WGS sequence"/>
</dbReference>
<dbReference type="EMBL" id="KV454300">
    <property type="protein sequence ID" value="ODQ70355.1"/>
    <property type="molecule type" value="Genomic_DNA"/>
</dbReference>
<proteinExistence type="inferred from homology"/>
<evidence type="ECO:0000256" key="1">
    <source>
        <dbReference type="ARBA" id="ARBA00022801"/>
    </source>
</evidence>
<evidence type="ECO:0000256" key="5">
    <source>
        <dbReference type="ARBA" id="ARBA00048204"/>
    </source>
</evidence>
<gene>
    <name evidence="7" type="ORF">LIPSTDRAFT_65456</name>
</gene>
<sequence>MAGRNCNSLSTGVLESAKFIYENADDVTISQETCKSAARSIYNSMQKKSYSTDTWSSNLLNPKTKDASAVDWIFLVDLLNFSFWSDVDPADTGKSESNRFTVNWEGKGWTGYWSLCALVNRALAEGIPITTPTFWNNTQQCSDELLEYVFRSDTLECVPLLSERIACLREAGKVLTEKFEGSFINCVKQADGSAVALVQLIVENLLCFKDEAEYKGRSVKIYKRAQILVSGIYSESADIWACFNQQSYGYFRDIDQISMFADYRVPQILHNLGCLQYSDALTSHIRNLQVIPNGDPREIELRGCSIWSVEMIKSEILKAHPEAKINSILLDFYLWDTAKELQSIAAVSDSIPCHRTRSIFY</sequence>
<evidence type="ECO:0000256" key="3">
    <source>
        <dbReference type="ARBA" id="ARBA00035306"/>
    </source>
</evidence>
<keyword evidence="8" id="KW-1185">Reference proteome</keyword>
<dbReference type="Pfam" id="PF10343">
    <property type="entry name" value="Q_salvage"/>
    <property type="match status" value="1"/>
</dbReference>
<comment type="catalytic activity">
    <reaction evidence="5 6">
        <text>queuosine 5'-phosphate + H2O = queuine + D-ribose 5-phosphate</text>
        <dbReference type="Rhea" id="RHEA:75387"/>
        <dbReference type="ChEBI" id="CHEBI:15377"/>
        <dbReference type="ChEBI" id="CHEBI:17433"/>
        <dbReference type="ChEBI" id="CHEBI:78346"/>
        <dbReference type="ChEBI" id="CHEBI:194371"/>
    </reaction>
    <physiologicalReaction direction="left-to-right" evidence="5 6">
        <dbReference type="Rhea" id="RHEA:75388"/>
    </physiologicalReaction>
</comment>
<comment type="function">
    <text evidence="6">Catalyzes the hydrolysis of queuosine 5'-phosphate, releasing the nucleobase queuine (q). Is required for salvage of queuine from exogenous queuosine (Q) that is imported and then converted to queuosine 5'-phosphate intracellularly.</text>
</comment>
<evidence type="ECO:0000313" key="7">
    <source>
        <dbReference type="EMBL" id="ODQ70355.1"/>
    </source>
</evidence>
<evidence type="ECO:0000256" key="4">
    <source>
        <dbReference type="ARBA" id="ARBA00035393"/>
    </source>
</evidence>
<dbReference type="AlphaFoldDB" id="A0A1E3PY40"/>
<accession>A0A1E3PY40</accession>
<dbReference type="STRING" id="675824.A0A1E3PY40"/>
<protein>
    <recommendedName>
        <fullName evidence="3 6">Queuosine 5'-phosphate N-glycosylase/hydrolase</fullName>
        <ecNumber evidence="6">3.2.2.-</ecNumber>
    </recommendedName>
    <alternativeName>
        <fullName evidence="4 6">Queuosine-nucleotide N-glycosylase/hydrolase</fullName>
    </alternativeName>
</protein>
<dbReference type="PANTHER" id="PTHR21314">
    <property type="entry name" value="QUEUOSINE 5'-PHOSPHATE N-GLYCOSYLASE_HYDROLASE-RELATED"/>
    <property type="match status" value="1"/>
</dbReference>
<evidence type="ECO:0000256" key="2">
    <source>
        <dbReference type="ARBA" id="ARBA00035119"/>
    </source>
</evidence>
<evidence type="ECO:0000256" key="6">
    <source>
        <dbReference type="RuleBase" id="RU365002"/>
    </source>
</evidence>
<organism evidence="7 8">
    <name type="scientific">Lipomyces starkeyi NRRL Y-11557</name>
    <dbReference type="NCBI Taxonomy" id="675824"/>
    <lineage>
        <taxon>Eukaryota</taxon>
        <taxon>Fungi</taxon>
        <taxon>Dikarya</taxon>
        <taxon>Ascomycota</taxon>
        <taxon>Saccharomycotina</taxon>
        <taxon>Lipomycetes</taxon>
        <taxon>Lipomycetales</taxon>
        <taxon>Lipomycetaceae</taxon>
        <taxon>Lipomyces</taxon>
    </lineage>
</organism>
<dbReference type="GO" id="GO:0006400">
    <property type="term" value="P:tRNA modification"/>
    <property type="evidence" value="ECO:0007669"/>
    <property type="project" value="TreeGrafter"/>
</dbReference>
<dbReference type="EC" id="3.2.2.-" evidence="6"/>
<name>A0A1E3PY40_LIPST</name>
<dbReference type="GO" id="GO:0016787">
    <property type="term" value="F:hydrolase activity"/>
    <property type="evidence" value="ECO:0007669"/>
    <property type="project" value="UniProtKB-KW"/>
</dbReference>
<dbReference type="InterPro" id="IPR019438">
    <property type="entry name" value="Q_salvage"/>
</dbReference>
<evidence type="ECO:0000313" key="8">
    <source>
        <dbReference type="Proteomes" id="UP000094385"/>
    </source>
</evidence>
<reference evidence="7 8" key="1">
    <citation type="journal article" date="2016" name="Proc. Natl. Acad. Sci. U.S.A.">
        <title>Comparative genomics of biotechnologically important yeasts.</title>
        <authorList>
            <person name="Riley R."/>
            <person name="Haridas S."/>
            <person name="Wolfe K.H."/>
            <person name="Lopes M.R."/>
            <person name="Hittinger C.T."/>
            <person name="Goeker M."/>
            <person name="Salamov A.A."/>
            <person name="Wisecaver J.H."/>
            <person name="Long T.M."/>
            <person name="Calvey C.H."/>
            <person name="Aerts A.L."/>
            <person name="Barry K.W."/>
            <person name="Choi C."/>
            <person name="Clum A."/>
            <person name="Coughlan A.Y."/>
            <person name="Deshpande S."/>
            <person name="Douglass A.P."/>
            <person name="Hanson S.J."/>
            <person name="Klenk H.-P."/>
            <person name="LaButti K.M."/>
            <person name="Lapidus A."/>
            <person name="Lindquist E.A."/>
            <person name="Lipzen A.M."/>
            <person name="Meier-Kolthoff J.P."/>
            <person name="Ohm R.A."/>
            <person name="Otillar R.P."/>
            <person name="Pangilinan J.L."/>
            <person name="Peng Y."/>
            <person name="Rokas A."/>
            <person name="Rosa C.A."/>
            <person name="Scheuner C."/>
            <person name="Sibirny A.A."/>
            <person name="Slot J.C."/>
            <person name="Stielow J.B."/>
            <person name="Sun H."/>
            <person name="Kurtzman C.P."/>
            <person name="Blackwell M."/>
            <person name="Grigoriev I.V."/>
            <person name="Jeffries T.W."/>
        </authorList>
    </citation>
    <scope>NUCLEOTIDE SEQUENCE [LARGE SCALE GENOMIC DNA]</scope>
    <source>
        <strain evidence="7 8">NRRL Y-11557</strain>
    </source>
</reference>
<dbReference type="OrthoDB" id="416777at2759"/>